<evidence type="ECO:0000256" key="4">
    <source>
        <dbReference type="ARBA" id="ARBA00022563"/>
    </source>
</evidence>
<reference evidence="10 11" key="1">
    <citation type="submission" date="2015-06" db="EMBL/GenBank/DDBJ databases">
        <title>Improved classification and identification of acetic acid bacteria using matrix-assisted laser desorption/ionization time-of-flight mass spectrometry; Gluconobacter nephelii and Gluconobacter uchimurae are later heterotypic synonyms of Gluconobacter japonicus and Gluconobacter oxydans, respectively.</title>
        <authorList>
            <person name="Li L."/>
            <person name="Cleenwerck I."/>
            <person name="De Vuyst L."/>
            <person name="Vandamme P."/>
        </authorList>
    </citation>
    <scope>NUCLEOTIDE SEQUENCE [LARGE SCALE GENOMIC DNA]</scope>
    <source>
        <strain evidence="10 11">LMG 1764</strain>
    </source>
</reference>
<dbReference type="EMBL" id="LHZB01000118">
    <property type="protein sequence ID" value="KXV00176.1"/>
    <property type="molecule type" value="Genomic_DNA"/>
</dbReference>
<evidence type="ECO:0000256" key="6">
    <source>
        <dbReference type="ARBA" id="ARBA00023002"/>
    </source>
</evidence>
<accession>A0A149QS78</accession>
<evidence type="ECO:0000256" key="1">
    <source>
        <dbReference type="ARBA" id="ARBA00004903"/>
    </source>
</evidence>
<dbReference type="PANTHER" id="PTHR48069:SF3">
    <property type="entry name" value="DIHYDROFOLATE REDUCTASE"/>
    <property type="match status" value="1"/>
</dbReference>
<dbReference type="InterPro" id="IPR024072">
    <property type="entry name" value="DHFR-like_dom_sf"/>
</dbReference>
<keyword evidence="5" id="KW-0521">NADP</keyword>
<comment type="pathway">
    <text evidence="1">Cofactor biosynthesis; tetrahydrofolate biosynthesis; 5,6,7,8-tetrahydrofolate from 7,8-dihydrofolate: step 1/1.</text>
</comment>
<dbReference type="GO" id="GO:0046452">
    <property type="term" value="P:dihydrofolate metabolic process"/>
    <property type="evidence" value="ECO:0007669"/>
    <property type="project" value="TreeGrafter"/>
</dbReference>
<dbReference type="GO" id="GO:0004146">
    <property type="term" value="F:dihydrofolate reductase activity"/>
    <property type="evidence" value="ECO:0007669"/>
    <property type="project" value="UniProtKB-EC"/>
</dbReference>
<comment type="similarity">
    <text evidence="2 8">Belongs to the dihydrofolate reductase family.</text>
</comment>
<comment type="function">
    <text evidence="7">Key enzyme in folate metabolism. Catalyzes an essential reaction for de novo glycine and purine synthesis, and for DNA precursor synthesis.</text>
</comment>
<evidence type="ECO:0000256" key="5">
    <source>
        <dbReference type="ARBA" id="ARBA00022857"/>
    </source>
</evidence>
<dbReference type="PRINTS" id="PR00070">
    <property type="entry name" value="DHFR"/>
</dbReference>
<dbReference type="GO" id="GO:0046655">
    <property type="term" value="P:folic acid metabolic process"/>
    <property type="evidence" value="ECO:0007669"/>
    <property type="project" value="TreeGrafter"/>
</dbReference>
<dbReference type="PATRIC" id="fig|442.7.peg.3371"/>
<organism evidence="10 11">
    <name type="scientific">Gluconobacter potus</name>
    <dbReference type="NCBI Taxonomy" id="2724927"/>
    <lineage>
        <taxon>Bacteria</taxon>
        <taxon>Pseudomonadati</taxon>
        <taxon>Pseudomonadota</taxon>
        <taxon>Alphaproteobacteria</taxon>
        <taxon>Acetobacterales</taxon>
        <taxon>Acetobacteraceae</taxon>
        <taxon>Gluconobacter</taxon>
    </lineage>
</organism>
<evidence type="ECO:0000256" key="3">
    <source>
        <dbReference type="ARBA" id="ARBA00012856"/>
    </source>
</evidence>
<keyword evidence="4" id="KW-0554">One-carbon metabolism</keyword>
<evidence type="ECO:0000256" key="2">
    <source>
        <dbReference type="ARBA" id="ARBA00009539"/>
    </source>
</evidence>
<dbReference type="PROSITE" id="PS51330">
    <property type="entry name" value="DHFR_2"/>
    <property type="match status" value="1"/>
</dbReference>
<proteinExistence type="inferred from homology"/>
<name>A0A149QS78_9PROT</name>
<dbReference type="Pfam" id="PF00186">
    <property type="entry name" value="DHFR_1"/>
    <property type="match status" value="1"/>
</dbReference>
<comment type="caution">
    <text evidence="10">The sequence shown here is derived from an EMBL/GenBank/DDBJ whole genome shotgun (WGS) entry which is preliminary data.</text>
</comment>
<evidence type="ECO:0000313" key="10">
    <source>
        <dbReference type="EMBL" id="KXV00176.1"/>
    </source>
</evidence>
<dbReference type="InterPro" id="IPR017925">
    <property type="entry name" value="DHFR_CS"/>
</dbReference>
<dbReference type="GO" id="GO:0046654">
    <property type="term" value="P:tetrahydrofolate biosynthetic process"/>
    <property type="evidence" value="ECO:0007669"/>
    <property type="project" value="UniProtKB-UniPathway"/>
</dbReference>
<keyword evidence="6" id="KW-0560">Oxidoreductase</keyword>
<protein>
    <recommendedName>
        <fullName evidence="3">dihydrofolate reductase</fullName>
        <ecNumber evidence="3">1.5.1.3</ecNumber>
    </recommendedName>
</protein>
<dbReference type="InterPro" id="IPR012259">
    <property type="entry name" value="DHFR"/>
</dbReference>
<dbReference type="PROSITE" id="PS00075">
    <property type="entry name" value="DHFR_1"/>
    <property type="match status" value="1"/>
</dbReference>
<dbReference type="AlphaFoldDB" id="A0A149QS78"/>
<evidence type="ECO:0000313" key="11">
    <source>
        <dbReference type="Proteomes" id="UP000075573"/>
    </source>
</evidence>
<dbReference type="PANTHER" id="PTHR48069">
    <property type="entry name" value="DIHYDROFOLATE REDUCTASE"/>
    <property type="match status" value="1"/>
</dbReference>
<dbReference type="CDD" id="cd00209">
    <property type="entry name" value="DHFR"/>
    <property type="match status" value="1"/>
</dbReference>
<dbReference type="GO" id="GO:0050661">
    <property type="term" value="F:NADP binding"/>
    <property type="evidence" value="ECO:0007669"/>
    <property type="project" value="InterPro"/>
</dbReference>
<dbReference type="Proteomes" id="UP000075573">
    <property type="component" value="Unassembled WGS sequence"/>
</dbReference>
<sequence length="166" mass="18461">MDMKRAIGANNTIPWSLPEDMRRFRMVTTGHVVIMGRRTWESLGCRPLPNRTNIVISSRPALEGTMADGALPEGVIHARSLPEALAIGREVRPGARVFVIGGGVLYEEALAYATHLDLTEIMTVIPGADTWFPEFRHNGQWREDIGDIQLSKTGLAYRYVSAFRPS</sequence>
<dbReference type="SUPFAM" id="SSF53597">
    <property type="entry name" value="Dihydrofolate reductase-like"/>
    <property type="match status" value="1"/>
</dbReference>
<dbReference type="InterPro" id="IPR001796">
    <property type="entry name" value="DHFR_dom"/>
</dbReference>
<evidence type="ECO:0000259" key="9">
    <source>
        <dbReference type="PROSITE" id="PS51330"/>
    </source>
</evidence>
<dbReference type="UniPathway" id="UPA00077">
    <property type="reaction ID" value="UER00158"/>
</dbReference>
<dbReference type="GO" id="GO:0006730">
    <property type="term" value="P:one-carbon metabolic process"/>
    <property type="evidence" value="ECO:0007669"/>
    <property type="project" value="UniProtKB-KW"/>
</dbReference>
<evidence type="ECO:0000256" key="8">
    <source>
        <dbReference type="RuleBase" id="RU004474"/>
    </source>
</evidence>
<feature type="domain" description="DHFR" evidence="9">
    <location>
        <begin position="1"/>
        <end position="166"/>
    </location>
</feature>
<dbReference type="Gene3D" id="3.40.430.10">
    <property type="entry name" value="Dihydrofolate Reductase, subunit A"/>
    <property type="match status" value="1"/>
</dbReference>
<gene>
    <name evidence="10" type="ORF">AD929_12745</name>
</gene>
<dbReference type="EC" id="1.5.1.3" evidence="3"/>
<evidence type="ECO:0000256" key="7">
    <source>
        <dbReference type="ARBA" id="ARBA00025067"/>
    </source>
</evidence>